<dbReference type="EMBL" id="CAJVPT010005070">
    <property type="protein sequence ID" value="CAG8515815.1"/>
    <property type="molecule type" value="Genomic_DNA"/>
</dbReference>
<name>A0ACA9L7Z3_9GLOM</name>
<gene>
    <name evidence="1" type="ORF">ACOLOM_LOCUS3427</name>
</gene>
<evidence type="ECO:0000313" key="2">
    <source>
        <dbReference type="Proteomes" id="UP000789525"/>
    </source>
</evidence>
<evidence type="ECO:0000313" key="1">
    <source>
        <dbReference type="EMBL" id="CAG8515815.1"/>
    </source>
</evidence>
<organism evidence="1 2">
    <name type="scientific">Acaulospora colombiana</name>
    <dbReference type="NCBI Taxonomy" id="27376"/>
    <lineage>
        <taxon>Eukaryota</taxon>
        <taxon>Fungi</taxon>
        <taxon>Fungi incertae sedis</taxon>
        <taxon>Mucoromycota</taxon>
        <taxon>Glomeromycotina</taxon>
        <taxon>Glomeromycetes</taxon>
        <taxon>Diversisporales</taxon>
        <taxon>Acaulosporaceae</taxon>
        <taxon>Acaulospora</taxon>
    </lineage>
</organism>
<proteinExistence type="predicted"/>
<dbReference type="Proteomes" id="UP000789525">
    <property type="component" value="Unassembled WGS sequence"/>
</dbReference>
<protein>
    <submittedName>
        <fullName evidence="1">4896_t:CDS:1</fullName>
    </submittedName>
</protein>
<keyword evidence="2" id="KW-1185">Reference proteome</keyword>
<sequence length="645" mass="73813">MITKYSTVSPKPQTEFLLQNGIRVLMYNGDADYIVNWFGGNRTASALEWSHQSEFDAVPLTGWCNNAKAVGQVRSFGALWFVRMYNSGHSVPYYQPANSLEMFANWINNQSLPTNVCRSSSSSAKKIGNEKSDGEVISNEQGHDEPNRAPVDETNHPSRNLNPPDVTKPREITKVDDDFVNFDALRETLTRVFQQPCGSILRIDKNPSSQIPYLVNMEDGSKYVVRISCPSSTNQTHNYSEKYATKRLESEASLIGYVSSCTNIPVPIFHHWNAKKDNVVGSEFVIMDYLRGVPLLDEWTNLTFEEKQEVLLQIIDILTTLRELEFPMIGSLFIEDCEAIIGECVFHAFMQSGRDGTEDAYFGPFFSTRDLLQAALNNELKFIKGLDNEYQQLWSPVQERLTELFFDYFENKDHDSTFVACSSELSASKILVNRDPNGGTRISGFLAWDCAGSKPLECLYKYPMWIRNDLEDVYSEERKMENLKLQEYFTRELFERDSDAKRIHDDTMRNHFITAILEEYACPWSIHERIQLLYNELGDAKYYTGVAKEKIGEAINNKNLREQGRTDRLSGTSEREAASVRDNEKEKHNDTEKKRADNIIEKADEIMKESVDNTMKERADSTNANNIEVMNETLDENAKGNKCKL</sequence>
<reference evidence="1" key="1">
    <citation type="submission" date="2021-06" db="EMBL/GenBank/DDBJ databases">
        <authorList>
            <person name="Kallberg Y."/>
            <person name="Tangrot J."/>
            <person name="Rosling A."/>
        </authorList>
    </citation>
    <scope>NUCLEOTIDE SEQUENCE</scope>
    <source>
        <strain evidence="1">CL356</strain>
    </source>
</reference>
<accession>A0ACA9L7Z3</accession>
<comment type="caution">
    <text evidence="1">The sequence shown here is derived from an EMBL/GenBank/DDBJ whole genome shotgun (WGS) entry which is preliminary data.</text>
</comment>